<reference evidence="4 5" key="1">
    <citation type="journal article" date="2012" name="J. Bacteriol.">
        <title>Draft genome of Streptomyces tsukubaensis NRRL 18488, the producer of the clinically important immunosuppressant tacrolimus (FK506).</title>
        <authorList>
            <person name="Barreiro C."/>
            <person name="Prieto C."/>
            <person name="Sola-Landa A."/>
            <person name="Solera E."/>
            <person name="Martinez-Castro M."/>
            <person name="Perez-Redondo R."/>
            <person name="Garcia-Estrada C."/>
            <person name="Aparicio J.F."/>
            <person name="Fernandez-Martinez L.T."/>
            <person name="Santos-Aberturas J."/>
            <person name="Salehi-Najafabadi Z."/>
            <person name="Rodriguez-Garcia A."/>
            <person name="Tauch A."/>
            <person name="Martin J.F."/>
        </authorList>
    </citation>
    <scope>NUCLEOTIDE SEQUENCE [LARGE SCALE GENOMIC DNA]</scope>
    <source>
        <strain evidence="5">DSM 42081 / NBRC 108919 / NRRL 18488 / 9993</strain>
    </source>
</reference>
<dbReference type="InterPro" id="IPR050267">
    <property type="entry name" value="Anti-sigma-factor_SerPK"/>
</dbReference>
<evidence type="ECO:0000313" key="4">
    <source>
        <dbReference type="EMBL" id="QKM69507.1"/>
    </source>
</evidence>
<keyword evidence="5" id="KW-1185">Reference proteome</keyword>
<dbReference type="PANTHER" id="PTHR35526:SF3">
    <property type="entry name" value="ANTI-SIGMA-F FACTOR RSBW"/>
    <property type="match status" value="1"/>
</dbReference>
<sequence>MSTTRPQPGDLGPEPSDAGGRSAPTAPYDTAPHGAARPVRQVRRLALAGAAGIVPLARDFTRQALYDWGWLPAASADRRAAAEDVLLVVSELVTNACLHAEGPDELRVACDGKVLRLEVSDGGAGQPAPRTPHRAGRPGGHGMFIVQRLCLDWGVVRTPGAPGKTVWAELAMS</sequence>
<dbReference type="AlphaFoldDB" id="A0A7G3UGC1"/>
<protein>
    <submittedName>
        <fullName evidence="4">ATP-binding protein</fullName>
    </submittedName>
</protein>
<evidence type="ECO:0000256" key="1">
    <source>
        <dbReference type="ARBA" id="ARBA00022527"/>
    </source>
</evidence>
<evidence type="ECO:0000313" key="5">
    <source>
        <dbReference type="Proteomes" id="UP000005940"/>
    </source>
</evidence>
<dbReference type="GO" id="GO:0004674">
    <property type="term" value="F:protein serine/threonine kinase activity"/>
    <property type="evidence" value="ECO:0007669"/>
    <property type="project" value="UniProtKB-KW"/>
</dbReference>
<dbReference type="CDD" id="cd16936">
    <property type="entry name" value="HATPase_RsbW-like"/>
    <property type="match status" value="1"/>
</dbReference>
<keyword evidence="1" id="KW-0418">Kinase</keyword>
<accession>A0A7G3UGC1</accession>
<dbReference type="Proteomes" id="UP000005940">
    <property type="component" value="Chromosome"/>
</dbReference>
<feature type="domain" description="Histidine kinase/HSP90-like ATPase" evidence="3">
    <location>
        <begin position="80"/>
        <end position="168"/>
    </location>
</feature>
<dbReference type="SUPFAM" id="SSF55874">
    <property type="entry name" value="ATPase domain of HSP90 chaperone/DNA topoisomerase II/histidine kinase"/>
    <property type="match status" value="1"/>
</dbReference>
<dbReference type="PANTHER" id="PTHR35526">
    <property type="entry name" value="ANTI-SIGMA-F FACTOR RSBW-RELATED"/>
    <property type="match status" value="1"/>
</dbReference>
<dbReference type="GO" id="GO:0005524">
    <property type="term" value="F:ATP binding"/>
    <property type="evidence" value="ECO:0007669"/>
    <property type="project" value="UniProtKB-KW"/>
</dbReference>
<name>A0A7G3UGC1_STRT9</name>
<proteinExistence type="predicted"/>
<keyword evidence="1" id="KW-0808">Transferase</keyword>
<dbReference type="Gene3D" id="3.30.565.10">
    <property type="entry name" value="Histidine kinase-like ATPase, C-terminal domain"/>
    <property type="match status" value="1"/>
</dbReference>
<keyword evidence="1" id="KW-0723">Serine/threonine-protein kinase</keyword>
<keyword evidence="4" id="KW-0067">ATP-binding</keyword>
<feature type="region of interest" description="Disordered" evidence="2">
    <location>
        <begin position="1"/>
        <end position="35"/>
    </location>
</feature>
<keyword evidence="4" id="KW-0547">Nucleotide-binding</keyword>
<dbReference type="RefSeq" id="WP_130585040.1">
    <property type="nucleotide sequence ID" value="NZ_CP029159.1"/>
</dbReference>
<dbReference type="Pfam" id="PF13581">
    <property type="entry name" value="HATPase_c_2"/>
    <property type="match status" value="1"/>
</dbReference>
<evidence type="ECO:0000256" key="2">
    <source>
        <dbReference type="SAM" id="MobiDB-lite"/>
    </source>
</evidence>
<organism evidence="4 5">
    <name type="scientific">Streptomyces tsukubensis (strain DSM 42081 / NBRC 108919 / NRRL 18488 / 9993)</name>
    <dbReference type="NCBI Taxonomy" id="1114943"/>
    <lineage>
        <taxon>Bacteria</taxon>
        <taxon>Bacillati</taxon>
        <taxon>Actinomycetota</taxon>
        <taxon>Actinomycetes</taxon>
        <taxon>Kitasatosporales</taxon>
        <taxon>Streptomycetaceae</taxon>
        <taxon>Streptomyces</taxon>
    </lineage>
</organism>
<evidence type="ECO:0000259" key="3">
    <source>
        <dbReference type="Pfam" id="PF13581"/>
    </source>
</evidence>
<dbReference type="InterPro" id="IPR003594">
    <property type="entry name" value="HATPase_dom"/>
</dbReference>
<dbReference type="InterPro" id="IPR036890">
    <property type="entry name" value="HATPase_C_sf"/>
</dbReference>
<dbReference type="EMBL" id="CP029159">
    <property type="protein sequence ID" value="QKM69507.1"/>
    <property type="molecule type" value="Genomic_DNA"/>
</dbReference>
<gene>
    <name evidence="4" type="ORF">STSU_022370</name>
</gene>